<feature type="region of interest" description="Disordered" evidence="1">
    <location>
        <begin position="1"/>
        <end position="26"/>
    </location>
</feature>
<feature type="compositionally biased region" description="Basic and acidic residues" evidence="1">
    <location>
        <begin position="1"/>
        <end position="10"/>
    </location>
</feature>
<dbReference type="EMBL" id="CABPRJ010000970">
    <property type="protein sequence ID" value="VVC33567.1"/>
    <property type="molecule type" value="Genomic_DNA"/>
</dbReference>
<gene>
    <name evidence="2" type="ORF">CINCED_3A008105</name>
</gene>
<protein>
    <submittedName>
        <fullName evidence="2">Uncharacterized protein</fullName>
    </submittedName>
</protein>
<name>A0A5E4MU71_9HEMI</name>
<accession>A0A5E4MU71</accession>
<sequence length="263" mass="30126">MDKQGREKPKVINFNSSTEKSILPRKDKDYPEVKLTLTEKMSETLSDPVLGEHNYCNSSTEKKKSKQDIDYSGAKKPCTMVTDDVIEIEMETLVIEQDDSLFGQLKVQKNLIVLPKNWFCDVAYNILKLPVAITFFTLNNASITSKRYVEKQLVLNYDSEVAFTVNGKNVTPIDFGLKNYCKPLDVLSLQNLIEEFDKINICQGISKEDLNIKLNVFENTCRWWHSQCTNISADTESFLCYSCKILNTVVLKITKRNVNSKNH</sequence>
<evidence type="ECO:0000313" key="3">
    <source>
        <dbReference type="Proteomes" id="UP000325440"/>
    </source>
</evidence>
<keyword evidence="3" id="KW-1185">Reference proteome</keyword>
<dbReference type="AlphaFoldDB" id="A0A5E4MU71"/>
<reference evidence="2 3" key="1">
    <citation type="submission" date="2019-08" db="EMBL/GenBank/DDBJ databases">
        <authorList>
            <person name="Alioto T."/>
            <person name="Alioto T."/>
            <person name="Gomez Garrido J."/>
        </authorList>
    </citation>
    <scope>NUCLEOTIDE SEQUENCE [LARGE SCALE GENOMIC DNA]</scope>
</reference>
<dbReference type="Proteomes" id="UP000325440">
    <property type="component" value="Unassembled WGS sequence"/>
</dbReference>
<evidence type="ECO:0000256" key="1">
    <source>
        <dbReference type="SAM" id="MobiDB-lite"/>
    </source>
</evidence>
<dbReference type="OrthoDB" id="6646794at2759"/>
<proteinExistence type="predicted"/>
<evidence type="ECO:0000313" key="2">
    <source>
        <dbReference type="EMBL" id="VVC33567.1"/>
    </source>
</evidence>
<organism evidence="2 3">
    <name type="scientific">Cinara cedri</name>
    <dbReference type="NCBI Taxonomy" id="506608"/>
    <lineage>
        <taxon>Eukaryota</taxon>
        <taxon>Metazoa</taxon>
        <taxon>Ecdysozoa</taxon>
        <taxon>Arthropoda</taxon>
        <taxon>Hexapoda</taxon>
        <taxon>Insecta</taxon>
        <taxon>Pterygota</taxon>
        <taxon>Neoptera</taxon>
        <taxon>Paraneoptera</taxon>
        <taxon>Hemiptera</taxon>
        <taxon>Sternorrhyncha</taxon>
        <taxon>Aphidomorpha</taxon>
        <taxon>Aphidoidea</taxon>
        <taxon>Aphididae</taxon>
        <taxon>Lachninae</taxon>
        <taxon>Cinara</taxon>
    </lineage>
</organism>